<dbReference type="AlphaFoldDB" id="A0ABD2QKC2"/>
<evidence type="ECO:0008006" key="4">
    <source>
        <dbReference type="Google" id="ProtNLM"/>
    </source>
</evidence>
<protein>
    <recommendedName>
        <fullName evidence="4">C2H2-type domain-containing protein</fullName>
    </recommendedName>
</protein>
<feature type="region of interest" description="Disordered" evidence="1">
    <location>
        <begin position="122"/>
        <end position="163"/>
    </location>
</feature>
<proteinExistence type="predicted"/>
<dbReference type="PANTHER" id="PTHR47272:SF1">
    <property type="entry name" value="PIGGYBAC TRANSPOSABLE ELEMENT-DERIVED PROTEIN 3-LIKE"/>
    <property type="match status" value="1"/>
</dbReference>
<reference evidence="2 3" key="1">
    <citation type="submission" date="2024-11" db="EMBL/GenBank/DDBJ databases">
        <title>Adaptive evolution of stress response genes in parasites aligns with host niche diversity.</title>
        <authorList>
            <person name="Hahn C."/>
            <person name="Resl P."/>
        </authorList>
    </citation>
    <scope>NUCLEOTIDE SEQUENCE [LARGE SCALE GENOMIC DNA]</scope>
    <source>
        <strain evidence="2">EGGRZ-B1_66</strain>
        <tissue evidence="2">Body</tissue>
    </source>
</reference>
<dbReference type="EMBL" id="JBJKFK010000092">
    <property type="protein sequence ID" value="KAL3319895.1"/>
    <property type="molecule type" value="Genomic_DNA"/>
</dbReference>
<evidence type="ECO:0000313" key="3">
    <source>
        <dbReference type="Proteomes" id="UP001626550"/>
    </source>
</evidence>
<evidence type="ECO:0000256" key="1">
    <source>
        <dbReference type="SAM" id="MobiDB-lite"/>
    </source>
</evidence>
<evidence type="ECO:0000313" key="2">
    <source>
        <dbReference type="EMBL" id="KAL3319895.1"/>
    </source>
</evidence>
<sequence length="260" mass="28215">MTLRKKPFKSLHDDTSVSVMRWYDNRMVQLASTIPGIEPQSEVQRTSVREKKKIQISCPHAIADYNKHMGNVCQRRFARSDERKRHARVHIRQALRTAAANGDAAASAALASGNLNQVSLANNKKPAKRRGKQGAPSTVLIPTGTRIPPPPAQTHSVQLSHTSGGSIPSITGLLATNPTSLPSAQSQHIIFVPTTVPASPTIFMPNSSNFFGRHQQVTVSPSATSLLNGASGGNTFQLQNAQDRKTYLYLPTGTHFNNIP</sequence>
<keyword evidence="3" id="KW-1185">Reference proteome</keyword>
<dbReference type="PANTHER" id="PTHR47272">
    <property type="entry name" value="DDE_TNP_1_7 DOMAIN-CONTAINING PROTEIN"/>
    <property type="match status" value="1"/>
</dbReference>
<accession>A0ABD2QKC2</accession>
<comment type="caution">
    <text evidence="2">The sequence shown here is derived from an EMBL/GenBank/DDBJ whole genome shotgun (WGS) entry which is preliminary data.</text>
</comment>
<dbReference type="Proteomes" id="UP001626550">
    <property type="component" value="Unassembled WGS sequence"/>
</dbReference>
<dbReference type="Gene3D" id="3.30.160.60">
    <property type="entry name" value="Classic Zinc Finger"/>
    <property type="match status" value="1"/>
</dbReference>
<organism evidence="2 3">
    <name type="scientific">Cichlidogyrus casuarinus</name>
    <dbReference type="NCBI Taxonomy" id="1844966"/>
    <lineage>
        <taxon>Eukaryota</taxon>
        <taxon>Metazoa</taxon>
        <taxon>Spiralia</taxon>
        <taxon>Lophotrochozoa</taxon>
        <taxon>Platyhelminthes</taxon>
        <taxon>Monogenea</taxon>
        <taxon>Monopisthocotylea</taxon>
        <taxon>Dactylogyridea</taxon>
        <taxon>Ancyrocephalidae</taxon>
        <taxon>Cichlidogyrus</taxon>
    </lineage>
</organism>
<name>A0ABD2QKC2_9PLAT</name>
<feature type="compositionally biased region" description="Polar residues" evidence="1">
    <location>
        <begin position="153"/>
        <end position="163"/>
    </location>
</feature>
<gene>
    <name evidence="2" type="ORF">Ciccas_001426</name>
</gene>